<dbReference type="AlphaFoldDB" id="A0A1B7NK80"/>
<organism evidence="2 3">
    <name type="scientific">Emergomyces africanus</name>
    <dbReference type="NCBI Taxonomy" id="1955775"/>
    <lineage>
        <taxon>Eukaryota</taxon>
        <taxon>Fungi</taxon>
        <taxon>Dikarya</taxon>
        <taxon>Ascomycota</taxon>
        <taxon>Pezizomycotina</taxon>
        <taxon>Eurotiomycetes</taxon>
        <taxon>Eurotiomycetidae</taxon>
        <taxon>Onygenales</taxon>
        <taxon>Ajellomycetaceae</taxon>
        <taxon>Emergomyces</taxon>
    </lineage>
</organism>
<dbReference type="EMBL" id="LGUA01003094">
    <property type="protein sequence ID" value="OAX77185.1"/>
    <property type="molecule type" value="Genomic_DNA"/>
</dbReference>
<evidence type="ECO:0000313" key="2">
    <source>
        <dbReference type="EMBL" id="OAX77185.1"/>
    </source>
</evidence>
<dbReference type="InterPro" id="IPR027417">
    <property type="entry name" value="P-loop_NTPase"/>
</dbReference>
<proteinExistence type="predicted"/>
<sequence>MSLDHEKSNLAVTGSSELNLDVWMLRFAGLALPHVGDTSRYKDLCCLYNEYVRGLLDDNLEAVAFIIKMIGQLRQHVLSSVDVIFTILSQTALLFFYNHVNSDIVIVDEAVKSIESELWLIMAHFDPRAYVLVGDVV</sequence>
<feature type="domain" description="DNA2/NAM7 helicase helicase" evidence="1">
    <location>
        <begin position="71"/>
        <end position="135"/>
    </location>
</feature>
<dbReference type="InterPro" id="IPR041677">
    <property type="entry name" value="DNA2/NAM7_AAA_11"/>
</dbReference>
<reference evidence="2 3" key="1">
    <citation type="submission" date="2015-07" db="EMBL/GenBank/DDBJ databases">
        <title>Emmonsia species relationships and genome sequence.</title>
        <authorList>
            <person name="Cuomo C.A."/>
            <person name="Schwartz I.S."/>
            <person name="Kenyon C."/>
            <person name="de Hoog G.S."/>
            <person name="Govender N.P."/>
            <person name="Botha A."/>
            <person name="Moreno L."/>
            <person name="de Vries M."/>
            <person name="Munoz J.F."/>
            <person name="Stielow J.B."/>
        </authorList>
    </citation>
    <scope>NUCLEOTIDE SEQUENCE [LARGE SCALE GENOMIC DNA]</scope>
    <source>
        <strain evidence="2 3">CBS 136260</strain>
    </source>
</reference>
<accession>A0A1B7NK80</accession>
<dbReference type="OrthoDB" id="4526869at2759"/>
<dbReference type="Gene3D" id="3.40.50.300">
    <property type="entry name" value="P-loop containing nucleotide triphosphate hydrolases"/>
    <property type="match status" value="1"/>
</dbReference>
<keyword evidence="3" id="KW-1185">Reference proteome</keyword>
<protein>
    <recommendedName>
        <fullName evidence="1">DNA2/NAM7 helicase helicase domain-containing protein</fullName>
    </recommendedName>
</protein>
<name>A0A1B7NK80_9EURO</name>
<dbReference type="Proteomes" id="UP000091918">
    <property type="component" value="Unassembled WGS sequence"/>
</dbReference>
<gene>
    <name evidence="2" type="ORF">ACJ72_08520</name>
</gene>
<dbReference type="GO" id="GO:0004386">
    <property type="term" value="F:helicase activity"/>
    <property type="evidence" value="ECO:0007669"/>
    <property type="project" value="InterPro"/>
</dbReference>
<comment type="caution">
    <text evidence="2">The sequence shown here is derived from an EMBL/GenBank/DDBJ whole genome shotgun (WGS) entry which is preliminary data.</text>
</comment>
<evidence type="ECO:0000259" key="1">
    <source>
        <dbReference type="Pfam" id="PF13086"/>
    </source>
</evidence>
<evidence type="ECO:0000313" key="3">
    <source>
        <dbReference type="Proteomes" id="UP000091918"/>
    </source>
</evidence>
<dbReference type="Pfam" id="PF13086">
    <property type="entry name" value="AAA_11"/>
    <property type="match status" value="1"/>
</dbReference>